<gene>
    <name evidence="2" type="ORF">JJQ60_18135</name>
</gene>
<dbReference type="InterPro" id="IPR022385">
    <property type="entry name" value="Rhs_assc_core"/>
</dbReference>
<evidence type="ECO:0000313" key="3">
    <source>
        <dbReference type="Proteomes" id="UP000651057"/>
    </source>
</evidence>
<dbReference type="NCBIfam" id="TIGR03696">
    <property type="entry name" value="Rhs_assc_core"/>
    <property type="match status" value="1"/>
</dbReference>
<dbReference type="InterPro" id="IPR045619">
    <property type="entry name" value="DUF6443"/>
</dbReference>
<dbReference type="RefSeq" id="WP_201923576.1">
    <property type="nucleotide sequence ID" value="NZ_BAABAX010000002.1"/>
</dbReference>
<dbReference type="EMBL" id="JAERQJ010000008">
    <property type="protein sequence ID" value="MBL0685459.1"/>
    <property type="molecule type" value="Genomic_DNA"/>
</dbReference>
<evidence type="ECO:0000313" key="2">
    <source>
        <dbReference type="EMBL" id="MBL0685459.1"/>
    </source>
</evidence>
<proteinExistence type="predicted"/>
<dbReference type="Gene3D" id="2.180.10.10">
    <property type="entry name" value="RHS repeat-associated core"/>
    <property type="match status" value="1"/>
</dbReference>
<organism evidence="2 3">
    <name type="scientific">Aquimarina mytili</name>
    <dbReference type="NCBI Taxonomy" id="874423"/>
    <lineage>
        <taxon>Bacteria</taxon>
        <taxon>Pseudomonadati</taxon>
        <taxon>Bacteroidota</taxon>
        <taxon>Flavobacteriia</taxon>
        <taxon>Flavobacteriales</taxon>
        <taxon>Flavobacteriaceae</taxon>
        <taxon>Aquimarina</taxon>
    </lineage>
</organism>
<feature type="domain" description="DUF6443" evidence="1">
    <location>
        <begin position="384"/>
        <end position="508"/>
    </location>
</feature>
<evidence type="ECO:0000259" key="1">
    <source>
        <dbReference type="Pfam" id="PF20041"/>
    </source>
</evidence>
<dbReference type="Proteomes" id="UP000651057">
    <property type="component" value="Unassembled WGS sequence"/>
</dbReference>
<comment type="caution">
    <text evidence="2">The sequence shown here is derived from an EMBL/GenBank/DDBJ whole genome shotgun (WGS) entry which is preliminary data.</text>
</comment>
<dbReference type="Pfam" id="PF20041">
    <property type="entry name" value="DUF6443"/>
    <property type="match status" value="1"/>
</dbReference>
<keyword evidence="3" id="KW-1185">Reference proteome</keyword>
<name>A0A937A738_9FLAO</name>
<protein>
    <recommendedName>
        <fullName evidence="1">DUF6443 domain-containing protein</fullName>
    </recommendedName>
</protein>
<sequence>MKKLISMLSFVFPLLCIGQTSTENYIKTISYQTQTSNKRYIDDYTTYLGSSDIFWSPSGTQGGASGSIKLKDGVLTFNFSGSWSKSSRLRIGKIKKLNTSPEILPDMELGPIKNNEQNGQDTGYFAKISNGHLVFYSPIYINSVNNLFTAQLEGTTINNYETYFGSDIHECVQGGSGSTSGRVLIKNNKLSIVFSGSWSNCDLKLGEIAYINTRPIRDMELGVIKTSDGLKTAYRAKIENNYLVFYYTGTPGSNSINIDGVDTLIETNISAPIIYNLGLSGSEIIDCSNGGGGGASGELTIQHNRIKLRFSGGWSSTCSLKLGQIKQLNGTQYPIPNTVLGDITDRDGNITPYGAKIENKYLVFYKKPIIPDPPTNANGNFKVKIGITDDDKIITVDYANGLGSTKQSIAVRSGGNKEDIILHKAYDQFGRQNKQYLPFAHSSSRNGAFYSNSVDRINSFYNTSKYENTTNPYTETVYESSPLNRVFEKGAPGTPWKVNRTKDTDHTTKIIYATNNVNSVVHFKVTYQSGDTSFSPTLEKNGFYPASDLYKTITKNENWQPGQQYPKNNTIEEFTDKRGHTILTRTYNNNIAHNTYYVYDKYGNLTYVIPPKVIITDGVSNSELAELCYQYKYDIKNRLVEKKIPGKGWEYIVYNKLDKPIMFQDANLRVENKWLFTKYDAFGRVAYTGIFHHEKSGREFWQDFSENYNIQHESRIYPGVERKGTLMYYTLVAFPQDFLEINTINYYDDYNFDLSGGDNPNTIYSQVVSNNPKTLPTGSKVRVLGTKEWITTVNYYDNKARLIYSYQKNDYLKTIDHTSYKVDFAGKILETKTSHQLHTYPALITVDKFTYDHMKRLISQTQKINNQPEESIVQNEYDELGKLIAKKVGNNLQDVSYKYNIRGWLTQINDPDTLGEDLFAYKINYNDPTGTTTPLYNGNISQSQWKTANDNVKRQYSYTYDALNRITKGTHNTGKYNLTDVNYDKNGNILKLTRTGWQNGVSFANMDRLHYTYDQGNKLVKIVDTGHDQYGFKDGNTTDIDYLHDANGNMVKDLNKGITSITYNHLNLPETVTIANGEGTGKITYMYKATGEKLKKIVTQGGSVTNTEYAGNYIYKNGSLEFFNHPEGYIEPNTTGGFDYIYQYKDHLGNIRLSYSDDNNDGTVTQQEIRKENNYYPFGLKHKGYNNTVSGRDHQYGFGGKEEQNELGLDWVDITARNYDPALGRWMNLDPLAEQMRGYSPYNYTFNNPIFFSDPDGKKPQPSNNPIYVYRGSHGQINIKYFTTTERIAANVYKEIALSRFGWAGVVVSVYDAASNWRNQSALETAAKVTRPPVSKATSDFFNWFEEGYYNDGYRPQGTWHYSKANKFFLQPLTKGLGYSAVVMEALDSNPTRQETLAMFTVELVKGFSKGRATSDITHESLVYTKGLFKDIKEAQRAVGIIYNALDIYLQNLDLTDPDDTVDIYNNVIAPNAEQIVGDYISSFFASDNREYQGRTGQLRLQRDIDRFNEAINRTN</sequence>
<accession>A0A937A738</accession>
<reference evidence="2" key="1">
    <citation type="submission" date="2021-01" db="EMBL/GenBank/DDBJ databases">
        <authorList>
            <person name="Zhong Y.L."/>
        </authorList>
    </citation>
    <scope>NUCLEOTIDE SEQUENCE</scope>
    <source>
        <strain evidence="2">KCTC 23302</strain>
    </source>
</reference>